<dbReference type="OrthoDB" id="4538622at2"/>
<dbReference type="PATRIC" id="fig|1200352.3.peg.1729"/>
<dbReference type="PROSITE" id="PS50977">
    <property type="entry name" value="HTH_TETR_2"/>
    <property type="match status" value="1"/>
</dbReference>
<protein>
    <recommendedName>
        <fullName evidence="3">HTH tetR-type domain-containing protein</fullName>
    </recommendedName>
</protein>
<proteinExistence type="predicted"/>
<sequence>MPREPQQDRSRETRERLLAAALSTLTEQGLAATTVSGVAQRAGVSRGAAQHHFPTRDTLIEATIDEFFAERTHQLRNAVAELRPGAEGASVTEILELVFGFFSNDLFHAAVQVWAGAAADDALKAVILPAEERYSREVYQLAALALNADLSDRQTRRMLSMTLDIARGLGLASVLIEDPDHRNSVIRTWGETLTEGIRRNR</sequence>
<dbReference type="HOGENOM" id="CLU_069356_18_2_11"/>
<keyword evidence="1 2" id="KW-0238">DNA-binding</keyword>
<gene>
    <name evidence="4" type="ORF">A606_08505</name>
</gene>
<organism evidence="4 5">
    <name type="scientific">Corynebacterium terpenotabidum Y-11</name>
    <dbReference type="NCBI Taxonomy" id="1200352"/>
    <lineage>
        <taxon>Bacteria</taxon>
        <taxon>Bacillati</taxon>
        <taxon>Actinomycetota</taxon>
        <taxon>Actinomycetes</taxon>
        <taxon>Mycobacteriales</taxon>
        <taxon>Corynebacteriaceae</taxon>
        <taxon>Corynebacterium</taxon>
    </lineage>
</organism>
<dbReference type="PANTHER" id="PTHR30055">
    <property type="entry name" value="HTH-TYPE TRANSCRIPTIONAL REGULATOR RUTR"/>
    <property type="match status" value="1"/>
</dbReference>
<dbReference type="Proteomes" id="UP000014809">
    <property type="component" value="Chromosome"/>
</dbReference>
<dbReference type="STRING" id="1200352.A606_08505"/>
<dbReference type="PANTHER" id="PTHR30055:SF226">
    <property type="entry name" value="HTH-TYPE TRANSCRIPTIONAL REGULATOR PKSA"/>
    <property type="match status" value="1"/>
</dbReference>
<name>S4XFI8_9CORY</name>
<evidence type="ECO:0000313" key="5">
    <source>
        <dbReference type="Proteomes" id="UP000014809"/>
    </source>
</evidence>
<dbReference type="KEGG" id="cter:A606_08505"/>
<feature type="domain" description="HTH tetR-type" evidence="3">
    <location>
        <begin position="11"/>
        <end position="71"/>
    </location>
</feature>
<accession>S4XFI8</accession>
<evidence type="ECO:0000256" key="2">
    <source>
        <dbReference type="PROSITE-ProRule" id="PRU00335"/>
    </source>
</evidence>
<dbReference type="eggNOG" id="COG1309">
    <property type="taxonomic scope" value="Bacteria"/>
</dbReference>
<dbReference type="InterPro" id="IPR009057">
    <property type="entry name" value="Homeodomain-like_sf"/>
</dbReference>
<evidence type="ECO:0000259" key="3">
    <source>
        <dbReference type="PROSITE" id="PS50977"/>
    </source>
</evidence>
<dbReference type="AlphaFoldDB" id="S4XFI8"/>
<feature type="DNA-binding region" description="H-T-H motif" evidence="2">
    <location>
        <begin position="34"/>
        <end position="53"/>
    </location>
</feature>
<dbReference type="InterPro" id="IPR050109">
    <property type="entry name" value="HTH-type_TetR-like_transc_reg"/>
</dbReference>
<dbReference type="GO" id="GO:0000976">
    <property type="term" value="F:transcription cis-regulatory region binding"/>
    <property type="evidence" value="ECO:0007669"/>
    <property type="project" value="TreeGrafter"/>
</dbReference>
<dbReference type="Gene3D" id="1.10.357.10">
    <property type="entry name" value="Tetracycline Repressor, domain 2"/>
    <property type="match status" value="1"/>
</dbReference>
<evidence type="ECO:0000313" key="4">
    <source>
        <dbReference type="EMBL" id="AGP31344.1"/>
    </source>
</evidence>
<evidence type="ECO:0000256" key="1">
    <source>
        <dbReference type="ARBA" id="ARBA00023125"/>
    </source>
</evidence>
<dbReference type="SUPFAM" id="SSF46689">
    <property type="entry name" value="Homeodomain-like"/>
    <property type="match status" value="1"/>
</dbReference>
<dbReference type="PRINTS" id="PR00455">
    <property type="entry name" value="HTHTETR"/>
</dbReference>
<dbReference type="Pfam" id="PF00440">
    <property type="entry name" value="TetR_N"/>
    <property type="match status" value="1"/>
</dbReference>
<dbReference type="InterPro" id="IPR001647">
    <property type="entry name" value="HTH_TetR"/>
</dbReference>
<reference evidence="4 5" key="1">
    <citation type="submission" date="2012-06" db="EMBL/GenBank/DDBJ databases">
        <title>Complete genome sequence of Corynebacterium terpenotabidum Y-11 (=DSM 44721).</title>
        <authorList>
            <person name="Ruckert C."/>
            <person name="Albersmeier A."/>
            <person name="Al-Dilaimi A."/>
            <person name="Szczepanowski R."/>
            <person name="Kalinowski J."/>
        </authorList>
    </citation>
    <scope>NUCLEOTIDE SEQUENCE [LARGE SCALE GENOMIC DNA]</scope>
    <source>
        <strain evidence="4 5">Y-11</strain>
    </source>
</reference>
<keyword evidence="5" id="KW-1185">Reference proteome</keyword>
<dbReference type="EMBL" id="CP003696">
    <property type="protein sequence ID" value="AGP31344.1"/>
    <property type="molecule type" value="Genomic_DNA"/>
</dbReference>
<dbReference type="GO" id="GO:0003700">
    <property type="term" value="F:DNA-binding transcription factor activity"/>
    <property type="evidence" value="ECO:0007669"/>
    <property type="project" value="TreeGrafter"/>
</dbReference>
<dbReference type="RefSeq" id="WP_020441700.1">
    <property type="nucleotide sequence ID" value="NC_021663.1"/>
</dbReference>